<dbReference type="InterPro" id="IPR002088">
    <property type="entry name" value="Prenyl_trans_a"/>
</dbReference>
<dbReference type="SUPFAM" id="SSF48439">
    <property type="entry name" value="Protein prenylyltransferase"/>
    <property type="match status" value="1"/>
</dbReference>
<keyword evidence="2 6" id="KW-0637">Prenyltransferase</keyword>
<dbReference type="AlphaFoldDB" id="A0A1U7LI99"/>
<evidence type="ECO:0000256" key="5">
    <source>
        <dbReference type="ARBA" id="ARBA00047658"/>
    </source>
</evidence>
<gene>
    <name evidence="7" type="ORF">NEOLI_004760</name>
</gene>
<comment type="catalytic activity">
    <reaction evidence="5 6">
        <text>geranylgeranyl diphosphate + L-cysteinyl-[protein] = S-geranylgeranyl-L-cysteinyl-[protein] + diphosphate</text>
        <dbReference type="Rhea" id="RHEA:21240"/>
        <dbReference type="Rhea" id="RHEA-COMP:10131"/>
        <dbReference type="Rhea" id="RHEA-COMP:11537"/>
        <dbReference type="ChEBI" id="CHEBI:29950"/>
        <dbReference type="ChEBI" id="CHEBI:33019"/>
        <dbReference type="ChEBI" id="CHEBI:57533"/>
        <dbReference type="ChEBI" id="CHEBI:86021"/>
        <dbReference type="EC" id="2.5.1.60"/>
    </reaction>
</comment>
<dbReference type="GO" id="GO:0004663">
    <property type="term" value="F:Rab geranylgeranyltransferase activity"/>
    <property type="evidence" value="ECO:0007669"/>
    <property type="project" value="UniProtKB-UniRule"/>
</dbReference>
<dbReference type="PROSITE" id="PS51147">
    <property type="entry name" value="PFTA"/>
    <property type="match status" value="2"/>
</dbReference>
<evidence type="ECO:0000313" key="8">
    <source>
        <dbReference type="Proteomes" id="UP000186594"/>
    </source>
</evidence>
<dbReference type="EC" id="2.5.1.60" evidence="6"/>
<dbReference type="Proteomes" id="UP000186594">
    <property type="component" value="Unassembled WGS sequence"/>
</dbReference>
<keyword evidence="4" id="KW-0677">Repeat</keyword>
<dbReference type="Gene3D" id="1.25.40.120">
    <property type="entry name" value="Protein prenylyltransferase"/>
    <property type="match status" value="1"/>
</dbReference>
<dbReference type="STRING" id="1198029.A0A1U7LI99"/>
<evidence type="ECO:0000256" key="4">
    <source>
        <dbReference type="ARBA" id="ARBA00022737"/>
    </source>
</evidence>
<dbReference type="Pfam" id="PF01239">
    <property type="entry name" value="PPTA"/>
    <property type="match status" value="2"/>
</dbReference>
<organism evidence="7 8">
    <name type="scientific">Neolecta irregularis (strain DAH-3)</name>
    <dbReference type="NCBI Taxonomy" id="1198029"/>
    <lineage>
        <taxon>Eukaryota</taxon>
        <taxon>Fungi</taxon>
        <taxon>Dikarya</taxon>
        <taxon>Ascomycota</taxon>
        <taxon>Taphrinomycotina</taxon>
        <taxon>Neolectales</taxon>
        <taxon>Neolectaceae</taxon>
        <taxon>Neolecta</taxon>
    </lineage>
</organism>
<proteinExistence type="inferred from homology"/>
<evidence type="ECO:0000256" key="3">
    <source>
        <dbReference type="ARBA" id="ARBA00022679"/>
    </source>
</evidence>
<evidence type="ECO:0000256" key="6">
    <source>
        <dbReference type="RuleBase" id="RU367120"/>
    </source>
</evidence>
<sequence length="146" mass="17161">MNATAADELDFTQQMISKNLSNFSAWHVRSSLLPKYFCTLDSVQQHFMLRKEIDLIKAAIYTDPDDQSIWLYYRWLRSTFDIKEDETMLGELFDLEPNCKWVLIGVSESKQRKGQDDLGILDKLIQIDPLRKGRYKEMMTKKSISQ</sequence>
<name>A0A1U7LI99_NEOID</name>
<keyword evidence="8" id="KW-1185">Reference proteome</keyword>
<evidence type="ECO:0000313" key="7">
    <source>
        <dbReference type="EMBL" id="OLL22386.1"/>
    </source>
</evidence>
<dbReference type="PANTHER" id="PTHR11129:SF2">
    <property type="entry name" value="GERANYLGERANYL TRANSFERASE TYPE-2 SUBUNIT ALPHA"/>
    <property type="match status" value="1"/>
</dbReference>
<comment type="caution">
    <text evidence="7">The sequence shown here is derived from an EMBL/GenBank/DDBJ whole genome shotgun (WGS) entry which is preliminary data.</text>
</comment>
<accession>A0A1U7LI99</accession>
<keyword evidence="3 6" id="KW-0808">Transferase</keyword>
<reference evidence="7 8" key="1">
    <citation type="submission" date="2016-04" db="EMBL/GenBank/DDBJ databases">
        <title>Evolutionary innovation and constraint leading to complex multicellularity in the Ascomycota.</title>
        <authorList>
            <person name="Cisse O."/>
            <person name="Nguyen A."/>
            <person name="Hewitt D.A."/>
            <person name="Jedd G."/>
            <person name="Stajich J.E."/>
        </authorList>
    </citation>
    <scope>NUCLEOTIDE SEQUENCE [LARGE SCALE GENOMIC DNA]</scope>
    <source>
        <strain evidence="7 8">DAH-3</strain>
    </source>
</reference>
<comment type="similarity">
    <text evidence="1 6">Belongs to the protein prenyltransferase subunit alpha family.</text>
</comment>
<dbReference type="PANTHER" id="PTHR11129">
    <property type="entry name" value="PROTEIN FARNESYLTRANSFERASE ALPHA SUBUNIT/RAB GERANYLGERANYL TRANSFERASE ALPHA SUBUNIT"/>
    <property type="match status" value="1"/>
</dbReference>
<evidence type="ECO:0000256" key="2">
    <source>
        <dbReference type="ARBA" id="ARBA00022602"/>
    </source>
</evidence>
<protein>
    <recommendedName>
        <fullName evidence="6">Geranylgeranyl transferase type-2 subunit alpha</fullName>
        <ecNumber evidence="6">2.5.1.60</ecNumber>
    </recommendedName>
    <alternativeName>
        <fullName evidence="6">Geranylgeranyl transferase type II subunit alpha</fullName>
    </alternativeName>
</protein>
<dbReference type="GO" id="GO:0097354">
    <property type="term" value="P:prenylation"/>
    <property type="evidence" value="ECO:0007669"/>
    <property type="project" value="UniProtKB-UniRule"/>
</dbReference>
<evidence type="ECO:0000256" key="1">
    <source>
        <dbReference type="ARBA" id="ARBA00006734"/>
    </source>
</evidence>
<comment type="function">
    <text evidence="6">Catalyzes the transfer of a geranyl-geranyl moiety from geranyl-geranyl pyrophosphate to cysteines occuring in specific C-terminal amino acid sequences.</text>
</comment>
<dbReference type="OrthoDB" id="1658at2759"/>
<dbReference type="GO" id="GO:0005968">
    <property type="term" value="C:Rab-protein geranylgeranyltransferase complex"/>
    <property type="evidence" value="ECO:0007669"/>
    <property type="project" value="TreeGrafter"/>
</dbReference>
<dbReference type="EMBL" id="LXFE01003408">
    <property type="protein sequence ID" value="OLL22386.1"/>
    <property type="molecule type" value="Genomic_DNA"/>
</dbReference>